<organism evidence="1 2">
    <name type="scientific">Legionella erythra</name>
    <dbReference type="NCBI Taxonomy" id="448"/>
    <lineage>
        <taxon>Bacteria</taxon>
        <taxon>Pseudomonadati</taxon>
        <taxon>Pseudomonadota</taxon>
        <taxon>Gammaproteobacteria</taxon>
        <taxon>Legionellales</taxon>
        <taxon>Legionellaceae</taxon>
        <taxon>Legionella</taxon>
    </lineage>
</organism>
<sequence>MDETLTEIKKSSFFLRNSVDLTDDSRQELKLAMDKLIKEIDRVSEKLISSRIKETLTSWTPAYPGKTTNIRGSV</sequence>
<reference evidence="1 2" key="1">
    <citation type="submission" date="2015-11" db="EMBL/GenBank/DDBJ databases">
        <title>Genomic analysis of 38 Legionella species identifies large and diverse effector repertoires.</title>
        <authorList>
            <person name="Burstein D."/>
            <person name="Amaro F."/>
            <person name="Zusman T."/>
            <person name="Lifshitz Z."/>
            <person name="Cohen O."/>
            <person name="Gilbert J.A."/>
            <person name="Pupko T."/>
            <person name="Shuman H.A."/>
            <person name="Segal G."/>
        </authorList>
    </citation>
    <scope>NUCLEOTIDE SEQUENCE [LARGE SCALE GENOMIC DNA]</scope>
    <source>
        <strain evidence="1 2">SE-32A-C8</strain>
    </source>
</reference>
<proteinExistence type="predicted"/>
<comment type="caution">
    <text evidence="1">The sequence shown here is derived from an EMBL/GenBank/DDBJ whole genome shotgun (WGS) entry which is preliminary data.</text>
</comment>
<dbReference type="STRING" id="448.Lery_1663"/>
<gene>
    <name evidence="1" type="ORF">Lery_1663</name>
</gene>
<protein>
    <submittedName>
        <fullName evidence="1">Uncharacterized protein</fullName>
    </submittedName>
</protein>
<evidence type="ECO:0000313" key="2">
    <source>
        <dbReference type="Proteomes" id="UP000054773"/>
    </source>
</evidence>
<dbReference type="PATRIC" id="fig|448.7.peg.1731"/>
<dbReference type="Proteomes" id="UP000054773">
    <property type="component" value="Unassembled WGS sequence"/>
</dbReference>
<dbReference type="EMBL" id="LNYA01000024">
    <property type="protein sequence ID" value="KTC97824.1"/>
    <property type="molecule type" value="Genomic_DNA"/>
</dbReference>
<evidence type="ECO:0000313" key="1">
    <source>
        <dbReference type="EMBL" id="KTC97824.1"/>
    </source>
</evidence>
<accession>A0A0W0TQJ7</accession>
<dbReference type="RefSeq" id="WP_058526782.1">
    <property type="nucleotide sequence ID" value="NZ_CAAAHY010000009.1"/>
</dbReference>
<dbReference type="AlphaFoldDB" id="A0A0W0TQJ7"/>
<name>A0A0W0TQJ7_LEGER</name>
<keyword evidence="2" id="KW-1185">Reference proteome</keyword>